<dbReference type="EMBL" id="CP110615">
    <property type="protein sequence ID" value="UZJ24869.1"/>
    <property type="molecule type" value="Genomic_DNA"/>
</dbReference>
<keyword evidence="2" id="KW-1185">Reference proteome</keyword>
<sequence length="418" mass="45570">MSASGPAWSAQRLRHRRAVEALRSGVPNADAVLALGSGQSAAEDTFTDLLNAAESGQRGSILVSGGFGEGKSHLLTHLAQLAGQAGFVVSTVVVSKETPLHDPAKVLRAAVESAVAPGGVHEVLGEAATALDPDSSAYAELLRWLHAPSNELDERFAASLYLLERLRQGAAGVDEELGDTLVRFWAGDPLPMPELRRALRAVGAAKRYAFTPVKARELARQRLVFLPRLLRAAGWSGWVVLLDEVELIGRYSVLQRARSYAELARWLDGDTAGSDEPVVVVAAITDDYEAAVLAGKHDRELVPTKLRDKQTPEHDELATLAEAGMRHIERSAVRLVAPDDAELDRAYATLRQLHGLAHDWSPPDVAGLERLGTTRMRQHVRAWINEWDLVRQDPRYTPSTRVLDVPTDYREATDDPDA</sequence>
<gene>
    <name evidence="1" type="ORF">RHODO2019_17500</name>
</gene>
<accession>A0ABY6NZN4</accession>
<dbReference type="Pfam" id="PF10923">
    <property type="entry name" value="BrxC_BrxD"/>
    <property type="match status" value="2"/>
</dbReference>
<dbReference type="SUPFAM" id="SSF52540">
    <property type="entry name" value="P-loop containing nucleoside triphosphate hydrolases"/>
    <property type="match status" value="1"/>
</dbReference>
<dbReference type="Proteomes" id="UP001164965">
    <property type="component" value="Chromosome"/>
</dbReference>
<proteinExistence type="predicted"/>
<reference evidence="1" key="1">
    <citation type="submission" date="2022-10" db="EMBL/GenBank/DDBJ databases">
        <title>Rhodococcus sp.75.</title>
        <authorList>
            <person name="Sun M."/>
        </authorList>
    </citation>
    <scope>NUCLEOTIDE SEQUENCE</scope>
    <source>
        <strain evidence="1">75</strain>
    </source>
</reference>
<name>A0ABY6NZN4_9NOCA</name>
<dbReference type="InterPro" id="IPR021228">
    <property type="entry name" value="BrxD"/>
</dbReference>
<dbReference type="InterPro" id="IPR027417">
    <property type="entry name" value="P-loop_NTPase"/>
</dbReference>
<protein>
    <submittedName>
        <fullName evidence="1">DUF2791 family P-loop domain-containing protein</fullName>
    </submittedName>
</protein>
<evidence type="ECO:0000313" key="1">
    <source>
        <dbReference type="EMBL" id="UZJ24869.1"/>
    </source>
</evidence>
<dbReference type="RefSeq" id="WP_265382975.1">
    <property type="nucleotide sequence ID" value="NZ_CP110615.1"/>
</dbReference>
<organism evidence="1 2">
    <name type="scientific">Rhodococcus antarcticus</name>
    <dbReference type="NCBI Taxonomy" id="2987751"/>
    <lineage>
        <taxon>Bacteria</taxon>
        <taxon>Bacillati</taxon>
        <taxon>Actinomycetota</taxon>
        <taxon>Actinomycetes</taxon>
        <taxon>Mycobacteriales</taxon>
        <taxon>Nocardiaceae</taxon>
        <taxon>Rhodococcus</taxon>
    </lineage>
</organism>
<evidence type="ECO:0000313" key="2">
    <source>
        <dbReference type="Proteomes" id="UP001164965"/>
    </source>
</evidence>